<evidence type="ECO:0000256" key="1">
    <source>
        <dbReference type="SAM" id="SignalP"/>
    </source>
</evidence>
<gene>
    <name evidence="2" type="ORF">A4X06_0g1165</name>
</gene>
<reference evidence="2" key="2">
    <citation type="journal article" date="2019" name="IMA Fungus">
        <title>Genome sequencing and comparison of five Tilletia species to identify candidate genes for the detection of regulated species infecting wheat.</title>
        <authorList>
            <person name="Nguyen H.D.T."/>
            <person name="Sultana T."/>
            <person name="Kesanakurti P."/>
            <person name="Hambleton S."/>
        </authorList>
    </citation>
    <scope>NUCLEOTIDE SEQUENCE</scope>
    <source>
        <strain evidence="2">DAOMC 236426</strain>
    </source>
</reference>
<evidence type="ECO:0000313" key="3">
    <source>
        <dbReference type="Proteomes" id="UP000077684"/>
    </source>
</evidence>
<feature type="signal peptide" evidence="1">
    <location>
        <begin position="1"/>
        <end position="20"/>
    </location>
</feature>
<comment type="caution">
    <text evidence="2">The sequence shown here is derived from an EMBL/GenBank/DDBJ whole genome shotgun (WGS) entry which is preliminary data.</text>
</comment>
<organism evidence="2 3">
    <name type="scientific">Tilletia controversa</name>
    <name type="common">dwarf bunt fungus</name>
    <dbReference type="NCBI Taxonomy" id="13291"/>
    <lineage>
        <taxon>Eukaryota</taxon>
        <taxon>Fungi</taxon>
        <taxon>Dikarya</taxon>
        <taxon>Basidiomycota</taxon>
        <taxon>Ustilaginomycotina</taxon>
        <taxon>Exobasidiomycetes</taxon>
        <taxon>Tilletiales</taxon>
        <taxon>Tilletiaceae</taxon>
        <taxon>Tilletia</taxon>
    </lineage>
</organism>
<reference evidence="2" key="1">
    <citation type="submission" date="2016-04" db="EMBL/GenBank/DDBJ databases">
        <authorList>
            <person name="Nguyen H.D."/>
            <person name="Samba Siva P."/>
            <person name="Cullis J."/>
            <person name="Levesque C.A."/>
            <person name="Hambleton S."/>
        </authorList>
    </citation>
    <scope>NUCLEOTIDE SEQUENCE</scope>
    <source>
        <strain evidence="2">DAOMC 236426</strain>
    </source>
</reference>
<protein>
    <submittedName>
        <fullName evidence="2">Uncharacterized protein</fullName>
    </submittedName>
</protein>
<name>A0A8X7SZZ7_9BASI</name>
<keyword evidence="1" id="KW-0732">Signal</keyword>
<feature type="chain" id="PRO_5036484993" evidence="1">
    <location>
        <begin position="21"/>
        <end position="77"/>
    </location>
</feature>
<dbReference type="AlphaFoldDB" id="A0A8X7SZZ7"/>
<evidence type="ECO:0000313" key="2">
    <source>
        <dbReference type="EMBL" id="KAE8253884.1"/>
    </source>
</evidence>
<keyword evidence="3" id="KW-1185">Reference proteome</keyword>
<dbReference type="EMBL" id="LWDE02000072">
    <property type="protein sequence ID" value="KAE8253884.1"/>
    <property type="molecule type" value="Genomic_DNA"/>
</dbReference>
<sequence length="77" mass="8863">MKLLYVFLLTSAILASTVHADPYDDDSEEYCNDLALQYPARPDAIKSFCMHCMGALNYTPEYCVRLYLTFLLLRSLM</sequence>
<proteinExistence type="predicted"/>
<accession>A0A8X7SZZ7</accession>
<dbReference type="Proteomes" id="UP000077684">
    <property type="component" value="Unassembled WGS sequence"/>
</dbReference>